<dbReference type="AlphaFoldDB" id="A0A6I6MWJ3"/>
<dbReference type="Gene3D" id="3.40.630.40">
    <property type="entry name" value="Zn-dependent exopeptidases"/>
    <property type="match status" value="1"/>
</dbReference>
<name>A0A6I6MWJ3_9CAUL</name>
<dbReference type="SUPFAM" id="SSF53187">
    <property type="entry name" value="Zn-dependent exopeptidases"/>
    <property type="match status" value="1"/>
</dbReference>
<dbReference type="Pfam" id="PF05013">
    <property type="entry name" value="FGase"/>
    <property type="match status" value="1"/>
</dbReference>
<organism evidence="1 2">
    <name type="scientific">Terricaulis silvestris</name>
    <dbReference type="NCBI Taxonomy" id="2686094"/>
    <lineage>
        <taxon>Bacteria</taxon>
        <taxon>Pseudomonadati</taxon>
        <taxon>Pseudomonadota</taxon>
        <taxon>Alphaproteobacteria</taxon>
        <taxon>Caulobacterales</taxon>
        <taxon>Caulobacteraceae</taxon>
        <taxon>Terricaulis</taxon>
    </lineage>
</organism>
<dbReference type="RefSeq" id="WP_158767556.1">
    <property type="nucleotide sequence ID" value="NZ_CP047045.1"/>
</dbReference>
<evidence type="ECO:0000313" key="1">
    <source>
        <dbReference type="EMBL" id="QGZ96784.1"/>
    </source>
</evidence>
<proteinExistence type="predicted"/>
<dbReference type="Proteomes" id="UP000431269">
    <property type="component" value="Chromosome"/>
</dbReference>
<dbReference type="InterPro" id="IPR007709">
    <property type="entry name" value="N-FG_amidohydro"/>
</dbReference>
<keyword evidence="2" id="KW-1185">Reference proteome</keyword>
<dbReference type="KEGG" id="tsv:DSM104635_03646"/>
<reference evidence="2" key="1">
    <citation type="submission" date="2019-12" db="EMBL/GenBank/DDBJ databases">
        <title>Complete genome of Terracaulis silvestris 0127_4.</title>
        <authorList>
            <person name="Vieira S."/>
            <person name="Riedel T."/>
            <person name="Sproer C."/>
            <person name="Pascual J."/>
            <person name="Boedeker C."/>
            <person name="Overmann J."/>
        </authorList>
    </citation>
    <scope>NUCLEOTIDE SEQUENCE [LARGE SCALE GENOMIC DNA]</scope>
    <source>
        <strain evidence="2">0127_4</strain>
    </source>
</reference>
<sequence>MDLTDLGQSALSARAEGESLAESVVEPPFVLIEPLRRTAPLIFSSPHSGRRYPAELLADTRVPLISLRRSEDAYVDELIAGAAAHGATVLSATVARAYVDLNRDPAELDPEMFDERPPPSVHLTSARVQAGLGAIPRVSGDGQAIYRRKLSLPDAERRMAQVHRPYHAMLANLVAETKEAFGCAVLVDCHSMPSNSRGAHAPDIVLGDRFGASCHPSVTALAEATLRRLGYRVARNAPFAGGHTTQTYGRPALHTHALQIEISRALYVDERTLERTNGYVRVRADMSRLAEALAAATLHKSLA</sequence>
<protein>
    <submittedName>
        <fullName evidence="1">N-formylglutamate deformylase</fullName>
    </submittedName>
</protein>
<accession>A0A6I6MWJ3</accession>
<evidence type="ECO:0000313" key="2">
    <source>
        <dbReference type="Proteomes" id="UP000431269"/>
    </source>
</evidence>
<dbReference type="EMBL" id="CP047045">
    <property type="protein sequence ID" value="QGZ96784.1"/>
    <property type="molecule type" value="Genomic_DNA"/>
</dbReference>
<gene>
    <name evidence="1" type="ORF">DSM104635_03646</name>
</gene>